<dbReference type="Gene3D" id="2.130.10.10">
    <property type="entry name" value="YVTN repeat-like/Quinoprotein amine dehydrogenase"/>
    <property type="match status" value="1"/>
</dbReference>
<feature type="compositionally biased region" description="Basic and acidic residues" evidence="5">
    <location>
        <begin position="385"/>
        <end position="406"/>
    </location>
</feature>
<dbReference type="InterPro" id="IPR023362">
    <property type="entry name" value="PH-BEACH_dom"/>
</dbReference>
<dbReference type="InterPro" id="IPR000409">
    <property type="entry name" value="BEACH_dom"/>
</dbReference>
<gene>
    <name evidence="8" type="ORF">CTEN210_00173</name>
</gene>
<protein>
    <submittedName>
        <fullName evidence="8">Uncharacterized protein</fullName>
    </submittedName>
</protein>
<feature type="compositionally biased region" description="Basic and acidic residues" evidence="5">
    <location>
        <begin position="23"/>
        <end position="39"/>
    </location>
</feature>
<evidence type="ECO:0000259" key="7">
    <source>
        <dbReference type="PROSITE" id="PS51783"/>
    </source>
</evidence>
<evidence type="ECO:0000313" key="8">
    <source>
        <dbReference type="EMBL" id="GFH43700.1"/>
    </source>
</evidence>
<feature type="compositionally biased region" description="Low complexity" evidence="5">
    <location>
        <begin position="2304"/>
        <end position="2315"/>
    </location>
</feature>
<dbReference type="SUPFAM" id="SSF50978">
    <property type="entry name" value="WD40 repeat-like"/>
    <property type="match status" value="1"/>
</dbReference>
<reference evidence="8 9" key="1">
    <citation type="journal article" date="2021" name="Sci. Rep.">
        <title>The genome of the diatom Chaetoceros tenuissimus carries an ancient integrated fragment of an extant virus.</title>
        <authorList>
            <person name="Hongo Y."/>
            <person name="Kimura K."/>
            <person name="Takaki Y."/>
            <person name="Yoshida Y."/>
            <person name="Baba S."/>
            <person name="Kobayashi G."/>
            <person name="Nagasaki K."/>
            <person name="Hano T."/>
            <person name="Tomaru Y."/>
        </authorList>
    </citation>
    <scope>NUCLEOTIDE SEQUENCE [LARGE SCALE GENOMIC DNA]</scope>
    <source>
        <strain evidence="8 9">NIES-3715</strain>
    </source>
</reference>
<feature type="region of interest" description="Disordered" evidence="5">
    <location>
        <begin position="334"/>
        <end position="362"/>
    </location>
</feature>
<accession>A0AAD3GYK4</accession>
<dbReference type="Proteomes" id="UP001054902">
    <property type="component" value="Unassembled WGS sequence"/>
</dbReference>
<dbReference type="CDD" id="cd06071">
    <property type="entry name" value="Beach"/>
    <property type="match status" value="1"/>
</dbReference>
<organism evidence="8 9">
    <name type="scientific">Chaetoceros tenuissimus</name>
    <dbReference type="NCBI Taxonomy" id="426638"/>
    <lineage>
        <taxon>Eukaryota</taxon>
        <taxon>Sar</taxon>
        <taxon>Stramenopiles</taxon>
        <taxon>Ochrophyta</taxon>
        <taxon>Bacillariophyta</taxon>
        <taxon>Coscinodiscophyceae</taxon>
        <taxon>Chaetocerotophycidae</taxon>
        <taxon>Chaetocerotales</taxon>
        <taxon>Chaetocerotaceae</taxon>
        <taxon>Chaetoceros</taxon>
    </lineage>
</organism>
<dbReference type="FunFam" id="1.10.1540.10:FF:000001">
    <property type="entry name" value="neurobeachin isoform X1"/>
    <property type="match status" value="1"/>
</dbReference>
<feature type="region of interest" description="Disordered" evidence="5">
    <location>
        <begin position="1"/>
        <end position="92"/>
    </location>
</feature>
<dbReference type="InterPro" id="IPR018247">
    <property type="entry name" value="EF_Hand_1_Ca_BS"/>
</dbReference>
<evidence type="ECO:0000256" key="1">
    <source>
        <dbReference type="ARBA" id="ARBA00022574"/>
    </source>
</evidence>
<comment type="caution">
    <text evidence="8">The sequence shown here is derived from an EMBL/GenBank/DDBJ whole genome shotgun (WGS) entry which is preliminary data.</text>
</comment>
<dbReference type="SMART" id="SM01026">
    <property type="entry name" value="Beach"/>
    <property type="match status" value="1"/>
</dbReference>
<keyword evidence="9" id="KW-1185">Reference proteome</keyword>
<evidence type="ECO:0000259" key="6">
    <source>
        <dbReference type="PROSITE" id="PS50197"/>
    </source>
</evidence>
<dbReference type="Pfam" id="PF20426">
    <property type="entry name" value="NBCH_WD40"/>
    <property type="match status" value="1"/>
</dbReference>
<evidence type="ECO:0000256" key="3">
    <source>
        <dbReference type="PROSITE-ProRule" id="PRU00221"/>
    </source>
</evidence>
<feature type="domain" description="BEACH" evidence="6">
    <location>
        <begin position="2495"/>
        <end position="2786"/>
    </location>
</feature>
<feature type="compositionally biased region" description="Acidic residues" evidence="5">
    <location>
        <begin position="144"/>
        <end position="153"/>
    </location>
</feature>
<dbReference type="EMBL" id="BLLK01000014">
    <property type="protein sequence ID" value="GFH43700.1"/>
    <property type="molecule type" value="Genomic_DNA"/>
</dbReference>
<feature type="region of interest" description="Disordered" evidence="5">
    <location>
        <begin position="2275"/>
        <end position="2334"/>
    </location>
</feature>
<evidence type="ECO:0000256" key="4">
    <source>
        <dbReference type="SAM" id="Coils"/>
    </source>
</evidence>
<dbReference type="Gene3D" id="1.10.1540.10">
    <property type="entry name" value="BEACH domain"/>
    <property type="match status" value="1"/>
</dbReference>
<feature type="repeat" description="WD" evidence="3">
    <location>
        <begin position="3024"/>
        <end position="3065"/>
    </location>
</feature>
<feature type="region of interest" description="Disordered" evidence="5">
    <location>
        <begin position="114"/>
        <end position="171"/>
    </location>
</feature>
<dbReference type="Gene3D" id="2.30.29.30">
    <property type="entry name" value="Pleckstrin-homology domain (PH domain)/Phosphotyrosine-binding domain (PTB)"/>
    <property type="match status" value="1"/>
</dbReference>
<feature type="domain" description="BEACH-type PH" evidence="7">
    <location>
        <begin position="2368"/>
        <end position="2480"/>
    </location>
</feature>
<dbReference type="InterPro" id="IPR050865">
    <property type="entry name" value="BEACH_Domain"/>
</dbReference>
<dbReference type="SUPFAM" id="SSF81837">
    <property type="entry name" value="BEACH domain"/>
    <property type="match status" value="1"/>
</dbReference>
<dbReference type="PROSITE" id="PS50294">
    <property type="entry name" value="WD_REPEATS_REGION"/>
    <property type="match status" value="1"/>
</dbReference>
<dbReference type="PROSITE" id="PS00018">
    <property type="entry name" value="EF_HAND_1"/>
    <property type="match status" value="1"/>
</dbReference>
<dbReference type="PROSITE" id="PS50197">
    <property type="entry name" value="BEACH"/>
    <property type="match status" value="1"/>
</dbReference>
<feature type="compositionally biased region" description="Polar residues" evidence="5">
    <location>
        <begin position="345"/>
        <end position="362"/>
    </location>
</feature>
<sequence length="3242" mass="366390">MSEDNGGKAELLQEVESAVTSTGEHEGKSMIQQDQDKNQKYNASSALEDKKRPNLRHSLSSASSAETISRRSSFQSSGSRPERTKINLTTSKEFEDSFAQNFNNISSRLKELGVEDPQDPFVDIGEVDDKEELPTAASKIKMNDDDDDDDESLIEQKARNSSDHSNEHEIYEKRKSLRKLMRRLSSGGMSCFSSTSKVSFSSHDLSLTEIRAKMNALETYLNDEDNESWSGSSDEDMSDDDSDLDYVETIGKIKCVLDDIKEASGQRHIFRSMSNYEEDRSTNDDASTILNEQMALDVEKALRHAGIVTNDLLSAKTKLEEEKRQWIENRRKSRYKEARERNDRQSNNQAVGKESQQSSQGRQHIGTFFKSGIFRPLSSSLSTKNSKDDGQSDEKQNDVEHSNHRVSDEQALNQILQYSSFPQPRDLNDEKLMMDVSVKEAFLMFLIFRKFSSPSPSYQSIRSIIENVKSQLSHKIKCGDKTSFLELDDVSLPIDVVVNIGDSCIEPAAFELENEANRKESLVGKVIASGVLKSLPLHFQMAFLRILVRLITGESDQTYNESFSLIPGGSSIIEKATVENRGSQSQIAQLSPISKRQVYSKLSSVQSLKSDTWGQHSDLRHLYARNKRRNDISYHCLYSTSRLRCGEKLGSNYIDSILTLIDSLLTGECDSFISGLLISPLSRLLGLLSSTSVSPRQLQRMFEFTKSKNYDVRANLHVLRALCMATEGSSLASKLKGKASPQNFFCFGRSSGLCKTFYASKGSTKSESGWPFKSTFGMACWFRIEGFSSSHQDGLESDQLLLKVSSGDGTSFEVSFKKLVTSHNADAAHIMFLVRDSDKSRTVGKTELSRSLEVTRFPIVPRVWFHLAIRHRKKNIMGISKDEVTILLDGKPMLTEYMRFPISSTFGDMTSSKNEPIQPLDIKFCSGLDAETGTLYVFNDNVTNDTLQALYKYTSGQVETNDANDDIPGIISTIEQKVNPLPLTPFLEDGNAIMSLKQADVDEIAIPKNRQYSGAYSVKGSKRLLSNTLDLIGDDELHNKIHNPTNGEFSRQSFVSNIHFVWNPTRITDKFILLEAHSGIHAQVDQWNCVTCQMQSCKDVISSLGGVQSLLPVLKALIFPDEIFLTKNNTNEMEKRGIGSSIFLSFALVTSFLRDHDVNGREWLRCGGTEILEHILIQCKKRYGTKKKTLWTYINLFRRDLNIAEELVSVLVDLREACLFNKTLELKVSSRLLCNVDLWLGGLSDVPGIALHLILIPTLSCIAYTEPIAMKSVMNTASLLNWIREYTIIFPGTKKTACFIEDAHDRVLSPSERSHLIEIILGILLSILTVEVNTENLLPIIQFISFNLDNEYEATNTGQTESELTRHEIETRLARFSASEKIVSLFMLLLETRPCIPGLFETLNLIVGDTVSWILCCIVHSFDDKMRSNGVRCFTSIYDILLREEEEEIKPSNKISMFVSKRTVSRVSKTIKNVGTGLGMIQKGFDTSPKSVATSYNLLWHILKCHRNDIGKHSYSALVNLFVHDTMTEAEDYSTLNEFFVSNHILHYGYQLNHTLTNTREVSLQSPSIKVRNTFASNAILQLLRFLPSQEQERWLFNLLTLCRVNPNTMDEIVKCADWQNCLFQVAAETVEELTKYNLQKWKKSHTTEKDEEKELDGNVLARFDLSFQIYSTLLGHTLRTNSDSIAPLELASSLQRIHINGQAVFGILLSHVLNDLMGNGTMNIDSKPLINEVYNNSVLNKCAHEFFQMEVDQAAKHWKKLRHISAIVVAIVNMNGYSIVDLFDYRNNLSSMIDDNSGGLFGIRLTDRNSSGVLASDVTAETKAVLEKFGSRGAETIQSKQYNRRICTNLSNQILELLDPYIFPESFDGSSMSQQHLTALIRSTESKFGSSQGPLVISLVRLSLVLLGNLEPSSQKSLKCSSMLRCFLQYCFEFMSDIKSEKDRDENMLKRLERLFICIVLQCHRSLSKCSAVLKELEMSSGKYFSVTEQTKHQRRLYRVVEILGDVVLDVYKNANETLQDSLSKGAYKALEFALATKDEWANEVTDKDLSQHARKDSLKSFISCDWISKFHDNDFIQNNNGEGEIVIPEQLKRTYRRIGGEKTAEDKATVIMKEIAHECDEISDEYNRAFDKPFKQYLEMQREGTDTSSVRSMERDGNTSIRNLSAQYRSSVKNTIRSEMLKSNISTQRYLSIQRKVETSSNCEHWKVANYTDRLHRRILLTPNRNFDDHANASYDLALGLEREKAVKEREERLRNKREEELAKLYKTAKEGIVKDVQRQPSKDEDDEEEDSDSDSEESKDYSTSSESSADSDGLSIGPMSDDENHIPGQLITDWDRIEGDDVILEKKEDDLNGSYLWAKEYIWQKGEKLLHYFENVQIVTVQTIITGELVLTSHSIYFRPANDPISVMTKEPVNKLKSISSPLEEGRWRLNRLTDVYERRYMLRTQAIELFFADTHELFINFCGGTNTRDKFIEKLRQCRTPLIKLPRSLNPKVVFKRRFPILTQKWQERSMSNFEYLMQLNLIAGRTFNDVSQYPVFPWIIADYTSDELDLNNPDSFRDLTKPVGALNPDRLLQLLQRYHDLDGLPEEERFLYGSHYSSPGVVLHFLIRQEPFTTMNIELQSNRFDCPDRLFFDLAGCWNSCLNSTSDVKELIPEFFTCPEIFLNTNNFPLGTTQTNVPIHHVKLPPWAHDSPHEFVRLHKLAIESEYVSNHIHNWIDLIFGFKQRGIESVKANNIFHFLSYEGSVDLDKITNDLDRIAAESQIQNFGQTPSQIITTPHPSRNSFAKCWKPIISELSLTKRLTCYTPFRQFGGSRNTNTHGPAISIQLLSDYVVVVYADLSVGSYKWSPSRSGKTPFYLKMDKIRPIASREMSRSKFVLGVHTGSTVNLKKAHEGNLGIGNWSFAMTKGKVESKASAKDPLSSNYLGATLLSCGYCDNSLKAHSLDGLRLKCSKTGGHFGPINCMQLSEDGILLITGGDDATCRIWTVESPETGDALIDSFVKTAQDESPDESLLCCRVLWGHGSPITCLAFDNDLDVVVSGSIDGRICVHTVRCSQFIRSIEVSDFFPPEAVPKKEKSEKVGLRKLAIHKDGTFIAHLGNGMLQMYSINGVKLGCIDAGERLSAMEIIPSVDSGSLLVTGGESGHVIVRSLQNLEIKYVLDLSDYGPIHSLAFSPISSGRQQFMFVGTADGSLTVACAHQDDDSSDEIIAEDAAAAQYTQHQVEKKETRSWWRQNFV</sequence>
<dbReference type="PROSITE" id="PS50082">
    <property type="entry name" value="WD_REPEATS_2"/>
    <property type="match status" value="2"/>
</dbReference>
<dbReference type="Pfam" id="PF02138">
    <property type="entry name" value="Beach"/>
    <property type="match status" value="1"/>
</dbReference>
<evidence type="ECO:0000256" key="5">
    <source>
        <dbReference type="SAM" id="MobiDB-lite"/>
    </source>
</evidence>
<dbReference type="InterPro" id="IPR015943">
    <property type="entry name" value="WD40/YVTN_repeat-like_dom_sf"/>
</dbReference>
<keyword evidence="2" id="KW-0677">Repeat</keyword>
<proteinExistence type="predicted"/>
<evidence type="ECO:0000256" key="2">
    <source>
        <dbReference type="ARBA" id="ARBA00022737"/>
    </source>
</evidence>
<dbReference type="InterPro" id="IPR036372">
    <property type="entry name" value="BEACH_dom_sf"/>
</dbReference>
<dbReference type="Pfam" id="PF14844">
    <property type="entry name" value="PH_BEACH"/>
    <property type="match status" value="1"/>
</dbReference>
<feature type="compositionally biased region" description="Acidic residues" evidence="5">
    <location>
        <begin position="2286"/>
        <end position="2300"/>
    </location>
</feature>
<dbReference type="PROSITE" id="PS51783">
    <property type="entry name" value="PH_BEACH"/>
    <property type="match status" value="1"/>
</dbReference>
<keyword evidence="1 3" id="KW-0853">WD repeat</keyword>
<feature type="compositionally biased region" description="Low complexity" evidence="5">
    <location>
        <begin position="58"/>
        <end position="79"/>
    </location>
</feature>
<feature type="compositionally biased region" description="Basic and acidic residues" evidence="5">
    <location>
        <begin position="154"/>
        <end position="171"/>
    </location>
</feature>
<feature type="compositionally biased region" description="Basic and acidic residues" evidence="5">
    <location>
        <begin position="2275"/>
        <end position="2285"/>
    </location>
</feature>
<keyword evidence="4" id="KW-0175">Coiled coil</keyword>
<dbReference type="SMART" id="SM00320">
    <property type="entry name" value="WD40"/>
    <property type="match status" value="4"/>
</dbReference>
<feature type="region of interest" description="Disordered" evidence="5">
    <location>
        <begin position="380"/>
        <end position="406"/>
    </location>
</feature>
<feature type="compositionally biased region" description="Basic and acidic residues" evidence="5">
    <location>
        <begin position="334"/>
        <end position="344"/>
    </location>
</feature>
<feature type="coiled-coil region" evidence="4">
    <location>
        <begin position="2243"/>
        <end position="2270"/>
    </location>
</feature>
<dbReference type="InterPro" id="IPR011993">
    <property type="entry name" value="PH-like_dom_sf"/>
</dbReference>
<dbReference type="InterPro" id="IPR036322">
    <property type="entry name" value="WD40_repeat_dom_sf"/>
</dbReference>
<dbReference type="InterPro" id="IPR001680">
    <property type="entry name" value="WD40_rpt"/>
</dbReference>
<dbReference type="InterPro" id="IPR046851">
    <property type="entry name" value="NBCH_WD40"/>
</dbReference>
<dbReference type="SUPFAM" id="SSF50729">
    <property type="entry name" value="PH domain-like"/>
    <property type="match status" value="1"/>
</dbReference>
<feature type="repeat" description="WD" evidence="3">
    <location>
        <begin position="2959"/>
        <end position="3000"/>
    </location>
</feature>
<dbReference type="PANTHER" id="PTHR13743">
    <property type="entry name" value="BEIGE/BEACH-RELATED"/>
    <property type="match status" value="1"/>
</dbReference>
<evidence type="ECO:0000313" key="9">
    <source>
        <dbReference type="Proteomes" id="UP001054902"/>
    </source>
</evidence>
<name>A0AAD3GYK4_9STRA</name>